<dbReference type="AlphaFoldDB" id="A0A1E5XRQ3"/>
<sequence>MLRSLSPVSLGVLCVLGGMASFSTADALVKALGGSLNVFEIGLFTTVFSFLPALFSKPREERWRDTFKLNRPALIILVALCRTLSAVLITYAFVTIPLAEAYCLVFLIPVLATILSVVVLKEEVSFDRWALVVISFLGVLLVVRPGFREIELGHIAAFICALAAAVSLTTIRLISGAERRVTLFALPGLLTLAVNLVGVFVIGFSWPSPLLLGGLVACGVLGGIGYLLQLKGVALAPASRVAPMQYSQIIWALLFGALFFSEVPDAISLAGLGVIVAAGLANIFADGARTRIAGRWAEYRARRDNPSPDDFKGPGPDPV</sequence>
<dbReference type="Gene3D" id="1.10.3730.20">
    <property type="match status" value="1"/>
</dbReference>
<dbReference type="InterPro" id="IPR037185">
    <property type="entry name" value="EmrE-like"/>
</dbReference>
<feature type="domain" description="EamA" evidence="2">
    <location>
        <begin position="10"/>
        <end position="143"/>
    </location>
</feature>
<dbReference type="PANTHER" id="PTHR22911:SF135">
    <property type="entry name" value="BLR4310 PROTEIN"/>
    <property type="match status" value="1"/>
</dbReference>
<keyword evidence="4" id="KW-1185">Reference proteome</keyword>
<feature type="transmembrane region" description="Helical" evidence="1">
    <location>
        <begin position="241"/>
        <end position="260"/>
    </location>
</feature>
<feature type="transmembrane region" description="Helical" evidence="1">
    <location>
        <begin position="153"/>
        <end position="174"/>
    </location>
</feature>
<evidence type="ECO:0000313" key="3">
    <source>
        <dbReference type="EMBL" id="OEO31292.1"/>
    </source>
</evidence>
<dbReference type="OrthoDB" id="7818056at2"/>
<dbReference type="RefSeq" id="WP_069909514.1">
    <property type="nucleotide sequence ID" value="NZ_LAJE02000162.1"/>
</dbReference>
<keyword evidence="1" id="KW-0812">Transmembrane</keyword>
<feature type="transmembrane region" description="Helical" evidence="1">
    <location>
        <begin position="35"/>
        <end position="54"/>
    </location>
</feature>
<feature type="transmembrane region" description="Helical" evidence="1">
    <location>
        <begin position="266"/>
        <end position="285"/>
    </location>
</feature>
<accession>A0A1E5XRQ3</accession>
<feature type="transmembrane region" description="Helical" evidence="1">
    <location>
        <begin position="74"/>
        <end position="93"/>
    </location>
</feature>
<organism evidence="3 4">
    <name type="scientific">Devosia insulae DS-56</name>
    <dbReference type="NCBI Taxonomy" id="1116389"/>
    <lineage>
        <taxon>Bacteria</taxon>
        <taxon>Pseudomonadati</taxon>
        <taxon>Pseudomonadota</taxon>
        <taxon>Alphaproteobacteria</taxon>
        <taxon>Hyphomicrobiales</taxon>
        <taxon>Devosiaceae</taxon>
        <taxon>Devosia</taxon>
    </lineage>
</organism>
<feature type="transmembrane region" description="Helical" evidence="1">
    <location>
        <begin position="210"/>
        <end position="229"/>
    </location>
</feature>
<feature type="domain" description="EamA" evidence="2">
    <location>
        <begin position="152"/>
        <end position="278"/>
    </location>
</feature>
<protein>
    <recommendedName>
        <fullName evidence="2">EamA domain-containing protein</fullName>
    </recommendedName>
</protein>
<dbReference type="EMBL" id="LAJE02000162">
    <property type="protein sequence ID" value="OEO31292.1"/>
    <property type="molecule type" value="Genomic_DNA"/>
</dbReference>
<evidence type="ECO:0000313" key="4">
    <source>
        <dbReference type="Proteomes" id="UP000095463"/>
    </source>
</evidence>
<name>A0A1E5XRQ3_9HYPH</name>
<keyword evidence="1" id="KW-1133">Transmembrane helix</keyword>
<feature type="transmembrane region" description="Helical" evidence="1">
    <location>
        <begin position="181"/>
        <end position="204"/>
    </location>
</feature>
<dbReference type="InterPro" id="IPR000620">
    <property type="entry name" value="EamA_dom"/>
</dbReference>
<evidence type="ECO:0000259" key="2">
    <source>
        <dbReference type="Pfam" id="PF00892"/>
    </source>
</evidence>
<gene>
    <name evidence="3" type="ORF">VW23_016970</name>
</gene>
<dbReference type="GO" id="GO:0016020">
    <property type="term" value="C:membrane"/>
    <property type="evidence" value="ECO:0007669"/>
    <property type="project" value="InterPro"/>
</dbReference>
<dbReference type="Proteomes" id="UP000095463">
    <property type="component" value="Unassembled WGS sequence"/>
</dbReference>
<reference evidence="3 4" key="1">
    <citation type="journal article" date="2015" name="Genome Announc.">
        <title>Genome Assemblies of Three Soil-Associated Devosia species: D. insulae, D. limi, and D. soli.</title>
        <authorList>
            <person name="Hassan Y.I."/>
            <person name="Lepp D."/>
            <person name="Zhou T."/>
        </authorList>
    </citation>
    <scope>NUCLEOTIDE SEQUENCE [LARGE SCALE GENOMIC DNA]</scope>
    <source>
        <strain evidence="3 4">DS-56</strain>
    </source>
</reference>
<evidence type="ECO:0000256" key="1">
    <source>
        <dbReference type="SAM" id="Phobius"/>
    </source>
</evidence>
<feature type="transmembrane region" description="Helical" evidence="1">
    <location>
        <begin position="129"/>
        <end position="147"/>
    </location>
</feature>
<proteinExistence type="predicted"/>
<feature type="transmembrane region" description="Helical" evidence="1">
    <location>
        <begin position="99"/>
        <end position="120"/>
    </location>
</feature>
<comment type="caution">
    <text evidence="3">The sequence shown here is derived from an EMBL/GenBank/DDBJ whole genome shotgun (WGS) entry which is preliminary data.</text>
</comment>
<dbReference type="Pfam" id="PF00892">
    <property type="entry name" value="EamA"/>
    <property type="match status" value="2"/>
</dbReference>
<dbReference type="PANTHER" id="PTHR22911">
    <property type="entry name" value="ACYL-MALONYL CONDENSING ENZYME-RELATED"/>
    <property type="match status" value="1"/>
</dbReference>
<keyword evidence="1" id="KW-0472">Membrane</keyword>
<dbReference type="SUPFAM" id="SSF103481">
    <property type="entry name" value="Multidrug resistance efflux transporter EmrE"/>
    <property type="match status" value="2"/>
</dbReference>